<keyword evidence="2 6" id="KW-0812">Transmembrane</keyword>
<dbReference type="EMBL" id="MU860305">
    <property type="protein sequence ID" value="KAK4235020.1"/>
    <property type="molecule type" value="Genomic_DNA"/>
</dbReference>
<comment type="caution">
    <text evidence="7">The sequence shown here is derived from an EMBL/GenBank/DDBJ whole genome shotgun (WGS) entry which is preliminary data.</text>
</comment>
<feature type="transmembrane region" description="Helical" evidence="6">
    <location>
        <begin position="20"/>
        <end position="39"/>
    </location>
</feature>
<evidence type="ECO:0000313" key="7">
    <source>
        <dbReference type="EMBL" id="KAK4235020.1"/>
    </source>
</evidence>
<feature type="transmembrane region" description="Helical" evidence="6">
    <location>
        <begin position="151"/>
        <end position="177"/>
    </location>
</feature>
<evidence type="ECO:0000256" key="5">
    <source>
        <dbReference type="SAM" id="MobiDB-lite"/>
    </source>
</evidence>
<reference evidence="7" key="2">
    <citation type="submission" date="2023-05" db="EMBL/GenBank/DDBJ databases">
        <authorList>
            <consortium name="Lawrence Berkeley National Laboratory"/>
            <person name="Steindorff A."/>
            <person name="Hensen N."/>
            <person name="Bonometti L."/>
            <person name="Westerberg I."/>
            <person name="Brannstrom I.O."/>
            <person name="Guillou S."/>
            <person name="Cros-Aarteil S."/>
            <person name="Calhoun S."/>
            <person name="Haridas S."/>
            <person name="Kuo A."/>
            <person name="Mondo S."/>
            <person name="Pangilinan J."/>
            <person name="Riley R."/>
            <person name="Labutti K."/>
            <person name="Andreopoulos B."/>
            <person name="Lipzen A."/>
            <person name="Chen C."/>
            <person name="Yanf M."/>
            <person name="Daum C."/>
            <person name="Ng V."/>
            <person name="Clum A."/>
            <person name="Ohm R."/>
            <person name="Martin F."/>
            <person name="Silar P."/>
            <person name="Natvig D."/>
            <person name="Lalanne C."/>
            <person name="Gautier V."/>
            <person name="Ament-Velasquez S.L."/>
            <person name="Kruys A."/>
            <person name="Hutchinson M.I."/>
            <person name="Powell A.J."/>
            <person name="Barry K."/>
            <person name="Miller A.N."/>
            <person name="Grigoriev I.V."/>
            <person name="Debuchy R."/>
            <person name="Gladieux P."/>
            <person name="Thoren M.H."/>
            <person name="Johannesson H."/>
        </authorList>
    </citation>
    <scope>NUCLEOTIDE SEQUENCE</scope>
    <source>
        <strain evidence="7">CBS 532.94</strain>
    </source>
</reference>
<feature type="transmembrane region" description="Helical" evidence="6">
    <location>
        <begin position="198"/>
        <end position="216"/>
    </location>
</feature>
<protein>
    <submittedName>
        <fullName evidence="7">Protein RTM1</fullName>
    </submittedName>
</protein>
<dbReference type="PANTHER" id="PTHR31465">
    <property type="entry name" value="PROTEIN RTA1-RELATED"/>
    <property type="match status" value="1"/>
</dbReference>
<feature type="transmembrane region" description="Helical" evidence="6">
    <location>
        <begin position="46"/>
        <end position="65"/>
    </location>
</feature>
<feature type="transmembrane region" description="Helical" evidence="6">
    <location>
        <begin position="236"/>
        <end position="255"/>
    </location>
</feature>
<evidence type="ECO:0000256" key="2">
    <source>
        <dbReference type="ARBA" id="ARBA00022692"/>
    </source>
</evidence>
<keyword evidence="4 6" id="KW-0472">Membrane</keyword>
<reference evidence="7" key="1">
    <citation type="journal article" date="2023" name="Mol. Phylogenet. Evol.">
        <title>Genome-scale phylogeny and comparative genomics of the fungal order Sordariales.</title>
        <authorList>
            <person name="Hensen N."/>
            <person name="Bonometti L."/>
            <person name="Westerberg I."/>
            <person name="Brannstrom I.O."/>
            <person name="Guillou S."/>
            <person name="Cros-Aarteil S."/>
            <person name="Calhoun S."/>
            <person name="Haridas S."/>
            <person name="Kuo A."/>
            <person name="Mondo S."/>
            <person name="Pangilinan J."/>
            <person name="Riley R."/>
            <person name="LaButti K."/>
            <person name="Andreopoulos B."/>
            <person name="Lipzen A."/>
            <person name="Chen C."/>
            <person name="Yan M."/>
            <person name="Daum C."/>
            <person name="Ng V."/>
            <person name="Clum A."/>
            <person name="Steindorff A."/>
            <person name="Ohm R.A."/>
            <person name="Martin F."/>
            <person name="Silar P."/>
            <person name="Natvig D.O."/>
            <person name="Lalanne C."/>
            <person name="Gautier V."/>
            <person name="Ament-Velasquez S.L."/>
            <person name="Kruys A."/>
            <person name="Hutchinson M.I."/>
            <person name="Powell A.J."/>
            <person name="Barry K."/>
            <person name="Miller A.N."/>
            <person name="Grigoriev I.V."/>
            <person name="Debuchy R."/>
            <person name="Gladieux P."/>
            <person name="Hiltunen Thoren M."/>
            <person name="Johannesson H."/>
        </authorList>
    </citation>
    <scope>NUCLEOTIDE SEQUENCE</scope>
    <source>
        <strain evidence="7">CBS 532.94</strain>
    </source>
</reference>
<evidence type="ECO:0000256" key="1">
    <source>
        <dbReference type="ARBA" id="ARBA00004141"/>
    </source>
</evidence>
<accession>A0AAN7C4D8</accession>
<sequence>MAVLEPYKHGYYLWKYLPSVPAAALFCVVFLIGTSLLIWRIWKTRTWMATPFAIGGFMEFVGFAARASAHNKTGKLMPFVMQNNMILLAPVLFAASIYMVLGRVIRATKGEAHSIIKPRRLTRLFVTGDSLSLAIQGTGGGLMVVAEYGKVAQAIVIVGLVFQIVIFGLFCTTAFLFHRRMGQDPVTEYVTGDIEWEPILYMLYAVSVLIMLRSLFRVVEFIMGADGYLLSTEWPLYVFDAVPMLLAMVAYWRWFPSTLQSSGSRLSGTSLSHLTTSRMDSK</sequence>
<feature type="transmembrane region" description="Helical" evidence="6">
    <location>
        <begin position="85"/>
        <end position="104"/>
    </location>
</feature>
<dbReference type="GO" id="GO:0016020">
    <property type="term" value="C:membrane"/>
    <property type="evidence" value="ECO:0007669"/>
    <property type="project" value="UniProtKB-SubCell"/>
</dbReference>
<dbReference type="AlphaFoldDB" id="A0AAN7C4D8"/>
<evidence type="ECO:0000256" key="3">
    <source>
        <dbReference type="ARBA" id="ARBA00022989"/>
    </source>
</evidence>
<organism evidence="7 8">
    <name type="scientific">Achaetomium macrosporum</name>
    <dbReference type="NCBI Taxonomy" id="79813"/>
    <lineage>
        <taxon>Eukaryota</taxon>
        <taxon>Fungi</taxon>
        <taxon>Dikarya</taxon>
        <taxon>Ascomycota</taxon>
        <taxon>Pezizomycotina</taxon>
        <taxon>Sordariomycetes</taxon>
        <taxon>Sordariomycetidae</taxon>
        <taxon>Sordariales</taxon>
        <taxon>Chaetomiaceae</taxon>
        <taxon>Achaetomium</taxon>
    </lineage>
</organism>
<evidence type="ECO:0000256" key="4">
    <source>
        <dbReference type="ARBA" id="ARBA00023136"/>
    </source>
</evidence>
<proteinExistence type="predicted"/>
<evidence type="ECO:0000256" key="6">
    <source>
        <dbReference type="SAM" id="Phobius"/>
    </source>
</evidence>
<keyword evidence="3 6" id="KW-1133">Transmembrane helix</keyword>
<feature type="region of interest" description="Disordered" evidence="5">
    <location>
        <begin position="260"/>
        <end position="282"/>
    </location>
</feature>
<name>A0AAN7C4D8_9PEZI</name>
<evidence type="ECO:0000313" key="8">
    <source>
        <dbReference type="Proteomes" id="UP001303760"/>
    </source>
</evidence>
<feature type="transmembrane region" description="Helical" evidence="6">
    <location>
        <begin position="124"/>
        <end position="145"/>
    </location>
</feature>
<comment type="subcellular location">
    <subcellularLocation>
        <location evidence="1">Membrane</location>
        <topology evidence="1">Multi-pass membrane protein</topology>
    </subcellularLocation>
</comment>
<dbReference type="Proteomes" id="UP001303760">
    <property type="component" value="Unassembled WGS sequence"/>
</dbReference>
<dbReference type="InterPro" id="IPR007568">
    <property type="entry name" value="RTA1"/>
</dbReference>
<keyword evidence="8" id="KW-1185">Reference proteome</keyword>
<dbReference type="PANTHER" id="PTHR31465:SF27">
    <property type="entry name" value="DOMAIN PROTEIN, PUTATIVE (AFU_ORTHOLOGUE AFUA_3G01030)-RELATED"/>
    <property type="match status" value="1"/>
</dbReference>
<gene>
    <name evidence="7" type="ORF">C8A03DRAFT_46754</name>
</gene>
<dbReference type="Pfam" id="PF04479">
    <property type="entry name" value="RTA1"/>
    <property type="match status" value="1"/>
</dbReference>